<sequence>MEEKRKPKSSWKQDPERVKAEIIKAAMAEFAQNGLSGAKIDDISARTSTSKRMIYYYFEDKEALYLRALEAAYSKVRQGEEKLDLDGLPPVEALERLVAFTFDHHRKNPDFIRMVMIENVHHAEFLNASQVIRGLNKKAVGRLETLIERGQVSGDFRDEIDPVELHWQISAISVFNVSNRPTFSSLFGKSLYTREGQDRLRARAVSMVLGDVLKR</sequence>
<feature type="domain" description="HTH tetR-type" evidence="3">
    <location>
        <begin position="16"/>
        <end position="76"/>
    </location>
</feature>
<reference evidence="4 5" key="1">
    <citation type="submission" date="2021-05" db="EMBL/GenBank/DDBJ databases">
        <title>Culturable bacteria isolated from Daya Bay.</title>
        <authorList>
            <person name="Zheng W."/>
            <person name="Yu S."/>
            <person name="Huang Y."/>
        </authorList>
    </citation>
    <scope>NUCLEOTIDE SEQUENCE [LARGE SCALE GENOMIC DNA]</scope>
    <source>
        <strain evidence="4 5">DP4N28-5</strain>
    </source>
</reference>
<evidence type="ECO:0000256" key="1">
    <source>
        <dbReference type="ARBA" id="ARBA00023125"/>
    </source>
</evidence>
<dbReference type="InterPro" id="IPR050109">
    <property type="entry name" value="HTH-type_TetR-like_transc_reg"/>
</dbReference>
<dbReference type="InterPro" id="IPR001647">
    <property type="entry name" value="HTH_TetR"/>
</dbReference>
<comment type="caution">
    <text evidence="4">The sequence shown here is derived from an EMBL/GenBank/DDBJ whole genome shotgun (WGS) entry which is preliminary data.</text>
</comment>
<organism evidence="4 5">
    <name type="scientific">Maritimibacter dapengensis</name>
    <dbReference type="NCBI Taxonomy" id="2836868"/>
    <lineage>
        <taxon>Bacteria</taxon>
        <taxon>Pseudomonadati</taxon>
        <taxon>Pseudomonadota</taxon>
        <taxon>Alphaproteobacteria</taxon>
        <taxon>Rhodobacterales</taxon>
        <taxon>Roseobacteraceae</taxon>
        <taxon>Maritimibacter</taxon>
    </lineage>
</organism>
<keyword evidence="5" id="KW-1185">Reference proteome</keyword>
<dbReference type="Proteomes" id="UP000756530">
    <property type="component" value="Unassembled WGS sequence"/>
</dbReference>
<gene>
    <name evidence="4" type="ORF">KJP28_11760</name>
</gene>
<evidence type="ECO:0000313" key="4">
    <source>
        <dbReference type="EMBL" id="MBV7379604.1"/>
    </source>
</evidence>
<evidence type="ECO:0000313" key="5">
    <source>
        <dbReference type="Proteomes" id="UP000756530"/>
    </source>
</evidence>
<evidence type="ECO:0000259" key="3">
    <source>
        <dbReference type="PROSITE" id="PS50977"/>
    </source>
</evidence>
<name>A0ABS6T398_9RHOB</name>
<protein>
    <submittedName>
        <fullName evidence="4">TetR family transcriptional regulator</fullName>
    </submittedName>
</protein>
<dbReference type="Pfam" id="PF17938">
    <property type="entry name" value="TetR_C_29"/>
    <property type="match status" value="1"/>
</dbReference>
<evidence type="ECO:0000256" key="2">
    <source>
        <dbReference type="PROSITE-ProRule" id="PRU00335"/>
    </source>
</evidence>
<dbReference type="PANTHER" id="PTHR30328:SF54">
    <property type="entry name" value="HTH-TYPE TRANSCRIPTIONAL REPRESSOR SCO4008"/>
    <property type="match status" value="1"/>
</dbReference>
<dbReference type="PROSITE" id="PS50977">
    <property type="entry name" value="HTH_TETR_2"/>
    <property type="match status" value="1"/>
</dbReference>
<accession>A0ABS6T398</accession>
<dbReference type="InterPro" id="IPR041474">
    <property type="entry name" value="NicS_C"/>
</dbReference>
<proteinExistence type="predicted"/>
<dbReference type="Pfam" id="PF00440">
    <property type="entry name" value="TetR_N"/>
    <property type="match status" value="1"/>
</dbReference>
<feature type="DNA-binding region" description="H-T-H motif" evidence="2">
    <location>
        <begin position="39"/>
        <end position="58"/>
    </location>
</feature>
<keyword evidence="1 2" id="KW-0238">DNA-binding</keyword>
<dbReference type="PANTHER" id="PTHR30328">
    <property type="entry name" value="TRANSCRIPTIONAL REPRESSOR"/>
    <property type="match status" value="1"/>
</dbReference>
<dbReference type="EMBL" id="JAHUZE010000002">
    <property type="protein sequence ID" value="MBV7379604.1"/>
    <property type="molecule type" value="Genomic_DNA"/>
</dbReference>